<accession>A0ABD0ZS30</accession>
<feature type="domain" description="F-box" evidence="1">
    <location>
        <begin position="1"/>
        <end position="50"/>
    </location>
</feature>
<comment type="caution">
    <text evidence="2">The sequence shown here is derived from an EMBL/GenBank/DDBJ whole genome shotgun (WGS) entry which is preliminary data.</text>
</comment>
<dbReference type="SMART" id="SM00256">
    <property type="entry name" value="FBOX"/>
    <property type="match status" value="1"/>
</dbReference>
<dbReference type="InterPro" id="IPR036047">
    <property type="entry name" value="F-box-like_dom_sf"/>
</dbReference>
<dbReference type="InterPro" id="IPR050796">
    <property type="entry name" value="SCF_F-box_component"/>
</dbReference>
<dbReference type="InterPro" id="IPR001810">
    <property type="entry name" value="F-box_dom"/>
</dbReference>
<dbReference type="CDD" id="cd22157">
    <property type="entry name" value="F-box_AtFBW1-like"/>
    <property type="match status" value="1"/>
</dbReference>
<dbReference type="InterPro" id="IPR006527">
    <property type="entry name" value="F-box-assoc_dom_typ1"/>
</dbReference>
<dbReference type="AlphaFoldDB" id="A0ABD0ZS30"/>
<dbReference type="Gene3D" id="1.20.1280.50">
    <property type="match status" value="1"/>
</dbReference>
<dbReference type="InterPro" id="IPR017451">
    <property type="entry name" value="F-box-assoc_interact_dom"/>
</dbReference>
<organism evidence="2 3">
    <name type="scientific">Cardamine amara subsp. amara</name>
    <dbReference type="NCBI Taxonomy" id="228776"/>
    <lineage>
        <taxon>Eukaryota</taxon>
        <taxon>Viridiplantae</taxon>
        <taxon>Streptophyta</taxon>
        <taxon>Embryophyta</taxon>
        <taxon>Tracheophyta</taxon>
        <taxon>Spermatophyta</taxon>
        <taxon>Magnoliopsida</taxon>
        <taxon>eudicotyledons</taxon>
        <taxon>Gunneridae</taxon>
        <taxon>Pentapetalae</taxon>
        <taxon>rosids</taxon>
        <taxon>malvids</taxon>
        <taxon>Brassicales</taxon>
        <taxon>Brassicaceae</taxon>
        <taxon>Cardamineae</taxon>
        <taxon>Cardamine</taxon>
    </lineage>
</organism>
<sequence length="362" mass="41926">MMISNLPKELVEEILSRVSFKDLRAVRFTCKNWNAITKDRSFANKQIEKVAASSSSPGENQFVMITKFNIYLIGVNLLRTQNNDFDLSIKRNGTLVGFNSSLEAFHKSSQVIHCNGVFLCVWGNMLVLWNPYWRKTKWFLPRHSYGGSDLYALGYDKFSGSHKILRFFGPNRDKLDFYDLSSNSWSVPDGTLEWDMKHTKSSVSLKGNTYWCAIDEESGDYYLFCFDFTSERFGPPLSLPLTHEGHVYLSAVKEEKLAVLIKMWNTMEIWVTNKIEPDEVSWSIFLKVDMETRLQIGSFLVDEEKKVAVVFHQDRSRSKRIYNNAYIIGENGYFKRVDLRKSPYTPLSPFKCSYVLSSVQIK</sequence>
<dbReference type="PROSITE" id="PS50181">
    <property type="entry name" value="FBOX"/>
    <property type="match status" value="1"/>
</dbReference>
<dbReference type="Proteomes" id="UP001558713">
    <property type="component" value="Unassembled WGS sequence"/>
</dbReference>
<dbReference type="PANTHER" id="PTHR31672:SF13">
    <property type="entry name" value="F-BOX PROTEIN CPR30-LIKE"/>
    <property type="match status" value="1"/>
</dbReference>
<dbReference type="SUPFAM" id="SSF81383">
    <property type="entry name" value="F-box domain"/>
    <property type="match status" value="1"/>
</dbReference>
<protein>
    <submittedName>
        <fullName evidence="2">F-box/kelch-repeat protein</fullName>
    </submittedName>
</protein>
<proteinExistence type="predicted"/>
<keyword evidence="3" id="KW-1185">Reference proteome</keyword>
<evidence type="ECO:0000313" key="2">
    <source>
        <dbReference type="EMBL" id="KAL1197367.1"/>
    </source>
</evidence>
<dbReference type="PANTHER" id="PTHR31672">
    <property type="entry name" value="BNACNNG10540D PROTEIN"/>
    <property type="match status" value="1"/>
</dbReference>
<evidence type="ECO:0000259" key="1">
    <source>
        <dbReference type="PROSITE" id="PS50181"/>
    </source>
</evidence>
<dbReference type="Pfam" id="PF00646">
    <property type="entry name" value="F-box"/>
    <property type="match status" value="1"/>
</dbReference>
<dbReference type="NCBIfam" id="TIGR01640">
    <property type="entry name" value="F_box_assoc_1"/>
    <property type="match status" value="1"/>
</dbReference>
<reference evidence="2 3" key="1">
    <citation type="submission" date="2024-04" db="EMBL/GenBank/DDBJ databases">
        <title>Genome assembly C_amara_ONT_v2.</title>
        <authorList>
            <person name="Yant L."/>
            <person name="Moore C."/>
            <person name="Slenker M."/>
        </authorList>
    </citation>
    <scope>NUCLEOTIDE SEQUENCE [LARGE SCALE GENOMIC DNA]</scope>
    <source>
        <tissue evidence="2">Leaf</tissue>
    </source>
</reference>
<dbReference type="EMBL" id="JBANAX010000688">
    <property type="protein sequence ID" value="KAL1197367.1"/>
    <property type="molecule type" value="Genomic_DNA"/>
</dbReference>
<name>A0ABD0ZS30_CARAN</name>
<evidence type="ECO:0000313" key="3">
    <source>
        <dbReference type="Proteomes" id="UP001558713"/>
    </source>
</evidence>
<gene>
    <name evidence="2" type="ORF">V5N11_011956</name>
</gene>
<dbReference type="Pfam" id="PF07734">
    <property type="entry name" value="FBA_1"/>
    <property type="match status" value="1"/>
</dbReference>